<feature type="site" description="Interaction with DNA" evidence="8">
    <location>
        <position position="343"/>
    </location>
</feature>
<dbReference type="InterPro" id="IPR006171">
    <property type="entry name" value="TOPRIM_dom"/>
</dbReference>
<evidence type="ECO:0000256" key="4">
    <source>
        <dbReference type="ARBA" id="ARBA00022842"/>
    </source>
</evidence>
<accession>A0A6H9XRR8</accession>
<feature type="domain" description="Topo IA-type catalytic" evidence="11">
    <location>
        <begin position="147"/>
        <end position="606"/>
    </location>
</feature>
<dbReference type="Proteomes" id="UP000249886">
    <property type="component" value="Unassembled WGS sequence"/>
</dbReference>
<dbReference type="InterPro" id="IPR013824">
    <property type="entry name" value="Topo_IA_cen_sub1"/>
</dbReference>
<evidence type="ECO:0000313" key="13">
    <source>
        <dbReference type="Proteomes" id="UP000249886"/>
    </source>
</evidence>
<feature type="compositionally biased region" description="Basic residues" evidence="9">
    <location>
        <begin position="949"/>
        <end position="986"/>
    </location>
</feature>
<dbReference type="Pfam" id="PF13368">
    <property type="entry name" value="Toprim_C_rpt"/>
    <property type="match status" value="4"/>
</dbReference>
<keyword evidence="7 8" id="KW-0413">Isomerase</keyword>
<comment type="similarity">
    <text evidence="2 8">Belongs to the type IA topoisomerase family.</text>
</comment>
<dbReference type="InterPro" id="IPR013826">
    <property type="entry name" value="Topo_IA_cen_sub3"/>
</dbReference>
<reference evidence="12 13" key="1">
    <citation type="submission" date="2018-06" db="EMBL/GenBank/DDBJ databases">
        <authorList>
            <consortium name="Pathogen Informatics"/>
            <person name="Doyle S."/>
        </authorList>
    </citation>
    <scope>NUCLEOTIDE SEQUENCE [LARGE SCALE GENOMIC DNA]</scope>
    <source>
        <strain evidence="12 13">NCTC10254</strain>
    </source>
</reference>
<proteinExistence type="inferred from homology"/>
<evidence type="ECO:0000256" key="8">
    <source>
        <dbReference type="HAMAP-Rule" id="MF_00952"/>
    </source>
</evidence>
<gene>
    <name evidence="8 12" type="primary">topA</name>
    <name evidence="12" type="ORF">NCTC10254_00101</name>
</gene>
<feature type="site" description="Interaction with DNA" evidence="8">
    <location>
        <position position="161"/>
    </location>
</feature>
<dbReference type="InterPro" id="IPR003601">
    <property type="entry name" value="Topo_IA_2"/>
</dbReference>
<evidence type="ECO:0000256" key="5">
    <source>
        <dbReference type="ARBA" id="ARBA00023029"/>
    </source>
</evidence>
<feature type="active site" description="O-(5'-phospho-DNA)-tyrosine intermediate" evidence="8">
    <location>
        <position position="341"/>
    </location>
</feature>
<dbReference type="SUPFAM" id="SSF56712">
    <property type="entry name" value="Prokaryotic type I DNA topoisomerase"/>
    <property type="match status" value="1"/>
</dbReference>
<dbReference type="Pfam" id="PF01131">
    <property type="entry name" value="Topoisom_bac"/>
    <property type="match status" value="1"/>
</dbReference>
<dbReference type="Gene3D" id="3.40.50.140">
    <property type="match status" value="1"/>
</dbReference>
<dbReference type="InterPro" id="IPR023405">
    <property type="entry name" value="Topo_IA_core_domain"/>
</dbReference>
<dbReference type="InterPro" id="IPR023406">
    <property type="entry name" value="Topo_IA_AS"/>
</dbReference>
<dbReference type="PROSITE" id="PS00396">
    <property type="entry name" value="TOPO_IA_1"/>
    <property type="match status" value="1"/>
</dbReference>
<dbReference type="GO" id="GO:0046872">
    <property type="term" value="F:metal ion binding"/>
    <property type="evidence" value="ECO:0007669"/>
    <property type="project" value="UniProtKB-KW"/>
</dbReference>
<feature type="site" description="Interaction with DNA" evidence="8">
    <location>
        <position position="158"/>
    </location>
</feature>
<dbReference type="HAMAP" id="MF_00952">
    <property type="entry name" value="Topoisom_1_prok"/>
    <property type="match status" value="1"/>
</dbReference>
<comment type="function">
    <text evidence="8">Releases the supercoiling and torsional tension of DNA, which is introduced during the DNA replication and transcription, by transiently cleaving and rejoining one strand of the DNA duplex. Introduces a single-strand break via transesterification at a target site in duplex DNA. The scissile phosphodiester is attacked by the catalytic tyrosine of the enzyme, resulting in the formation of a DNA-(5'-phosphotyrosyl)-enzyme intermediate and the expulsion of a 3'-OH DNA strand. The free DNA strand then undergoes passage around the unbroken strand, thus removing DNA supercoils. Finally, in the religation step, the DNA 3'-OH attacks the covalent intermediate to expel the active-site tyrosine and restore the DNA phosphodiester backbone.</text>
</comment>
<dbReference type="SMART" id="SM00436">
    <property type="entry name" value="TOP1Bc"/>
    <property type="match status" value="1"/>
</dbReference>
<dbReference type="InterPro" id="IPR025589">
    <property type="entry name" value="Toprim_C_rpt"/>
</dbReference>
<dbReference type="GeneID" id="84573424"/>
<feature type="site" description="Interaction with DNA" evidence="8">
    <location>
        <position position="157"/>
    </location>
</feature>
<feature type="domain" description="Toprim" evidence="10">
    <location>
        <begin position="8"/>
        <end position="132"/>
    </location>
</feature>
<dbReference type="Pfam" id="PF01751">
    <property type="entry name" value="Toprim"/>
    <property type="match status" value="1"/>
</dbReference>
<keyword evidence="3" id="KW-0479">Metal-binding</keyword>
<keyword evidence="4" id="KW-0460">Magnesium</keyword>
<dbReference type="RefSeq" id="WP_005524983.1">
    <property type="nucleotide sequence ID" value="NZ_CP050134.2"/>
</dbReference>
<evidence type="ECO:0000256" key="2">
    <source>
        <dbReference type="ARBA" id="ARBA00009446"/>
    </source>
</evidence>
<dbReference type="SMART" id="SM00437">
    <property type="entry name" value="TOP1Ac"/>
    <property type="match status" value="1"/>
</dbReference>
<dbReference type="PROSITE" id="PS50880">
    <property type="entry name" value="TOPRIM"/>
    <property type="match status" value="1"/>
</dbReference>
<dbReference type="Gene3D" id="1.10.290.10">
    <property type="entry name" value="Topoisomerase I, domain 4"/>
    <property type="match status" value="1"/>
</dbReference>
<feature type="region of interest" description="Interaction with DNA" evidence="8">
    <location>
        <begin position="181"/>
        <end position="186"/>
    </location>
</feature>
<feature type="region of interest" description="Disordered" evidence="9">
    <location>
        <begin position="872"/>
        <end position="986"/>
    </location>
</feature>
<dbReference type="PRINTS" id="PR00417">
    <property type="entry name" value="PRTPISMRASEI"/>
</dbReference>
<dbReference type="InterPro" id="IPR028612">
    <property type="entry name" value="Topoisom_1_IA"/>
</dbReference>
<dbReference type="Gene3D" id="2.70.20.10">
    <property type="entry name" value="Topoisomerase I, domain 3"/>
    <property type="match status" value="1"/>
</dbReference>
<keyword evidence="6 8" id="KW-0238">DNA-binding</keyword>
<evidence type="ECO:0000256" key="9">
    <source>
        <dbReference type="SAM" id="MobiDB-lite"/>
    </source>
</evidence>
<dbReference type="CDD" id="cd00186">
    <property type="entry name" value="TOP1Ac"/>
    <property type="match status" value="1"/>
</dbReference>
<dbReference type="PROSITE" id="PS52039">
    <property type="entry name" value="TOPO_IA_2"/>
    <property type="match status" value="1"/>
</dbReference>
<evidence type="ECO:0000256" key="1">
    <source>
        <dbReference type="ARBA" id="ARBA00000213"/>
    </source>
</evidence>
<dbReference type="EMBL" id="UARK01000001">
    <property type="protein sequence ID" value="SPW23744.1"/>
    <property type="molecule type" value="Genomic_DNA"/>
</dbReference>
<dbReference type="GO" id="GO:0003677">
    <property type="term" value="F:DNA binding"/>
    <property type="evidence" value="ECO:0007669"/>
    <property type="project" value="UniProtKB-KW"/>
</dbReference>
<dbReference type="PANTHER" id="PTHR42785:SF1">
    <property type="entry name" value="DNA TOPOISOMERASE"/>
    <property type="match status" value="1"/>
</dbReference>
<dbReference type="Gene3D" id="1.10.460.10">
    <property type="entry name" value="Topoisomerase I, domain 2"/>
    <property type="match status" value="1"/>
</dbReference>
<protein>
    <recommendedName>
        <fullName evidence="8">DNA topoisomerase 1</fullName>
        <ecNumber evidence="8">5.6.2.1</ecNumber>
    </recommendedName>
    <alternativeName>
        <fullName evidence="8">DNA topoisomerase I</fullName>
    </alternativeName>
</protein>
<feature type="site" description="Interaction with DNA" evidence="8">
    <location>
        <position position="538"/>
    </location>
</feature>
<comment type="caution">
    <text evidence="12">The sequence shown here is derived from an EMBL/GenBank/DDBJ whole genome shotgun (WGS) entry which is preliminary data.</text>
</comment>
<dbReference type="GO" id="GO:0003917">
    <property type="term" value="F:DNA topoisomerase type I (single strand cut, ATP-independent) activity"/>
    <property type="evidence" value="ECO:0007669"/>
    <property type="project" value="UniProtKB-UniRule"/>
</dbReference>
<dbReference type="EC" id="5.6.2.1" evidence="8"/>
<name>A0A6H9XRR8_9CORY</name>
<sequence>MAEGNDIKRLVIVESTTKAKKIAPYLGSNYIVEASVGHIRDLPRGAADVPPKYKKEPWARLGVNVDKNFTPLYVVSPDKKKKVADLKAKLKDVDELLLATDPDREGEAIAWHLLQTLKPKVPVRRMVFHEITKPAILAAAQNTRELDNNLVDAQETRRILDRLYGYEVSPVLWKKVMPRLSAGRVQSVATRVIVDRERNRMVFVPAEYWDLAAEFTAPASAGTASQGSSTSTDGGDDRKFTGRLSRVNGKRVAAGRDFNDRGELTSDAVVVTKAQAEQLATQLQHVTLPVINVEEKPYTRKPSAPFMTSTLQQEAGRKLHYTSERTMRVAQRLYENGHITYMRTDSTTLSEQGLQAARQQAIALFGKDHVADSPRRYDRKVKNSQEAHEAIRPAGEQFSTPAELRSQLDAEEYKLYELIWQRTIASQMADVKGVSMKVTIGNEDVEFTTTGRTVTFAGFLRAYSDAIADAAASSDANQSRLPHLKVGDEVAISDVAADEHTTNPPARYTEASLVKKMEDLGIGRPSTYASIIKTIQDRGYVYSRGNALVPSWVAFAVVGLMEKSFAALVDYDFTSSMEDELDDIAAGNEVGANWLKGFYFGDKHASDATAETIARQGGLKALVGNNLEQIDARVVNSLPLFDDDQGRPIYVRVGRYGPYLERQIGVKPDGEPEFQRANLSDTTTPDELTLEFAEKLFATPQSGRELGVNPANGRVIVVKEGRFGPYVTEIMGADEKEKVAVSAEQIVAEERAAEDAQRAAEGKRAKNWETKTAIAAKEKRINQIIEETLKPATASLFSSMDPSTVTLEEALQLISLPREVGVDPTDGQMITAQNGRYGPYLKKGTDSRSLSSEEQIFTITLDEARRIYAEPKRRGRGAATQQAIKELGDNDVSGKPMSVKDGRFGPYVTDGETNASLRKGDDPLTLTDARANELLSERRAKEAADGGPKKKATKKTAAKKKTTTKKAVKKPTKTTKRVVKAGSRSK</sequence>
<evidence type="ECO:0000313" key="12">
    <source>
        <dbReference type="EMBL" id="SPW23744.1"/>
    </source>
</evidence>
<dbReference type="InterPro" id="IPR013825">
    <property type="entry name" value="Topo_IA_cen_sub2"/>
</dbReference>
<dbReference type="CDD" id="cd03363">
    <property type="entry name" value="TOPRIM_TopoIA_TopoI"/>
    <property type="match status" value="1"/>
</dbReference>
<evidence type="ECO:0000256" key="6">
    <source>
        <dbReference type="ARBA" id="ARBA00023125"/>
    </source>
</evidence>
<dbReference type="PANTHER" id="PTHR42785">
    <property type="entry name" value="DNA TOPOISOMERASE, TYPE IA, CORE"/>
    <property type="match status" value="1"/>
</dbReference>
<feature type="site" description="Interaction with DNA" evidence="8">
    <location>
        <position position="173"/>
    </location>
</feature>
<feature type="compositionally biased region" description="Low complexity" evidence="9">
    <location>
        <begin position="220"/>
        <end position="233"/>
    </location>
</feature>
<feature type="site" description="Interaction with DNA" evidence="8">
    <location>
        <position position="166"/>
    </location>
</feature>
<evidence type="ECO:0000256" key="7">
    <source>
        <dbReference type="ARBA" id="ARBA00023235"/>
    </source>
</evidence>
<evidence type="ECO:0000259" key="11">
    <source>
        <dbReference type="PROSITE" id="PS52039"/>
    </source>
</evidence>
<dbReference type="SMART" id="SM00493">
    <property type="entry name" value="TOPRIM"/>
    <property type="match status" value="1"/>
</dbReference>
<feature type="site" description="Interaction with DNA" evidence="8">
    <location>
        <position position="38"/>
    </location>
</feature>
<feature type="region of interest" description="Disordered" evidence="9">
    <location>
        <begin position="220"/>
        <end position="242"/>
    </location>
</feature>
<dbReference type="InterPro" id="IPR000380">
    <property type="entry name" value="Topo_IA"/>
</dbReference>
<comment type="catalytic activity">
    <reaction evidence="1 8">
        <text>ATP-independent breakage of single-stranded DNA, followed by passage and rejoining.</text>
        <dbReference type="EC" id="5.6.2.1"/>
    </reaction>
</comment>
<dbReference type="InterPro" id="IPR034149">
    <property type="entry name" value="TOPRIM_TopoI"/>
</dbReference>
<feature type="compositionally biased region" description="Basic and acidic residues" evidence="9">
    <location>
        <begin position="935"/>
        <end position="948"/>
    </location>
</feature>
<dbReference type="InterPro" id="IPR003602">
    <property type="entry name" value="Topo_IA_DNA-bd_dom"/>
</dbReference>
<organism evidence="12 13">
    <name type="scientific">Corynebacterium matruchotii</name>
    <dbReference type="NCBI Taxonomy" id="43768"/>
    <lineage>
        <taxon>Bacteria</taxon>
        <taxon>Bacillati</taxon>
        <taxon>Actinomycetota</taxon>
        <taxon>Actinomycetes</taxon>
        <taxon>Mycobacteriales</taxon>
        <taxon>Corynebacteriaceae</taxon>
        <taxon>Corynebacterium</taxon>
    </lineage>
</organism>
<dbReference type="NCBIfam" id="TIGR01051">
    <property type="entry name" value="topA_bact"/>
    <property type="match status" value="1"/>
</dbReference>
<dbReference type="GO" id="GO:0006265">
    <property type="term" value="P:DNA topological change"/>
    <property type="evidence" value="ECO:0007669"/>
    <property type="project" value="UniProtKB-UniRule"/>
</dbReference>
<dbReference type="InterPro" id="IPR013497">
    <property type="entry name" value="Topo_IA_cen"/>
</dbReference>
<dbReference type="InterPro" id="IPR005733">
    <property type="entry name" value="TopoI_bac-type"/>
</dbReference>
<evidence type="ECO:0000259" key="10">
    <source>
        <dbReference type="PROSITE" id="PS50880"/>
    </source>
</evidence>
<comment type="subunit">
    <text evidence="8">Monomer.</text>
</comment>
<keyword evidence="5 8" id="KW-0799">Topoisomerase</keyword>
<evidence type="ECO:0000256" key="3">
    <source>
        <dbReference type="ARBA" id="ARBA00022723"/>
    </source>
</evidence>
<dbReference type="AlphaFoldDB" id="A0A6H9XRR8"/>